<keyword evidence="2" id="KW-1185">Reference proteome</keyword>
<dbReference type="Proteomes" id="UP001237642">
    <property type="component" value="Unassembled WGS sequence"/>
</dbReference>
<proteinExistence type="predicted"/>
<dbReference type="AlphaFoldDB" id="A0AAD8HJQ7"/>
<organism evidence="1 2">
    <name type="scientific">Heracleum sosnowskyi</name>
    <dbReference type="NCBI Taxonomy" id="360622"/>
    <lineage>
        <taxon>Eukaryota</taxon>
        <taxon>Viridiplantae</taxon>
        <taxon>Streptophyta</taxon>
        <taxon>Embryophyta</taxon>
        <taxon>Tracheophyta</taxon>
        <taxon>Spermatophyta</taxon>
        <taxon>Magnoliopsida</taxon>
        <taxon>eudicotyledons</taxon>
        <taxon>Gunneridae</taxon>
        <taxon>Pentapetalae</taxon>
        <taxon>asterids</taxon>
        <taxon>campanulids</taxon>
        <taxon>Apiales</taxon>
        <taxon>Apiaceae</taxon>
        <taxon>Apioideae</taxon>
        <taxon>apioid superclade</taxon>
        <taxon>Tordylieae</taxon>
        <taxon>Tordyliinae</taxon>
        <taxon>Heracleum</taxon>
    </lineage>
</organism>
<accession>A0AAD8HJQ7</accession>
<comment type="caution">
    <text evidence="1">The sequence shown here is derived from an EMBL/GenBank/DDBJ whole genome shotgun (WGS) entry which is preliminary data.</text>
</comment>
<evidence type="ECO:0000313" key="2">
    <source>
        <dbReference type="Proteomes" id="UP001237642"/>
    </source>
</evidence>
<dbReference type="EMBL" id="JAUIZM010000008">
    <property type="protein sequence ID" value="KAK1368424.1"/>
    <property type="molecule type" value="Genomic_DNA"/>
</dbReference>
<reference evidence="1" key="2">
    <citation type="submission" date="2023-05" db="EMBL/GenBank/DDBJ databases">
        <authorList>
            <person name="Schelkunov M.I."/>
        </authorList>
    </citation>
    <scope>NUCLEOTIDE SEQUENCE</scope>
    <source>
        <strain evidence="1">Hsosn_3</strain>
        <tissue evidence="1">Leaf</tissue>
    </source>
</reference>
<name>A0AAD8HJQ7_9APIA</name>
<reference evidence="1" key="1">
    <citation type="submission" date="2023-02" db="EMBL/GenBank/DDBJ databases">
        <title>Genome of toxic invasive species Heracleum sosnowskyi carries increased number of genes despite the absence of recent whole-genome duplications.</title>
        <authorList>
            <person name="Schelkunov M."/>
            <person name="Shtratnikova V."/>
            <person name="Makarenko M."/>
            <person name="Klepikova A."/>
            <person name="Omelchenko D."/>
            <person name="Novikova G."/>
            <person name="Obukhova E."/>
            <person name="Bogdanov V."/>
            <person name="Penin A."/>
            <person name="Logacheva M."/>
        </authorList>
    </citation>
    <scope>NUCLEOTIDE SEQUENCE</scope>
    <source>
        <strain evidence="1">Hsosn_3</strain>
        <tissue evidence="1">Leaf</tissue>
    </source>
</reference>
<protein>
    <submittedName>
        <fullName evidence="1">Uncharacterized protein</fullName>
    </submittedName>
</protein>
<sequence length="123" mass="14068">MQYHWILPHPRAVKQIFILLHDPRWICTLAYIFPEKNPVAVTIYLAKLGGERCKQLYTFKRHVGAVEELLSLDLGFGTTNPLYQDVEIMSDEEDPVDFGPNLLPGEGVIHGGYAFQLISTWRV</sequence>
<evidence type="ECO:0000313" key="1">
    <source>
        <dbReference type="EMBL" id="KAK1368424.1"/>
    </source>
</evidence>
<gene>
    <name evidence="1" type="ORF">POM88_034516</name>
</gene>